<evidence type="ECO:0000313" key="2">
    <source>
        <dbReference type="Proteomes" id="UP000085678"/>
    </source>
</evidence>
<dbReference type="RefSeq" id="XP_013389567.1">
    <property type="nucleotide sequence ID" value="XM_013534113.1"/>
</dbReference>
<reference evidence="3 4" key="1">
    <citation type="submission" date="2025-04" db="UniProtKB">
        <authorList>
            <consortium name="RefSeq"/>
        </authorList>
    </citation>
    <scope>IDENTIFICATION</scope>
    <source>
        <tissue evidence="3 4">Gonads</tissue>
    </source>
</reference>
<feature type="signal peptide" evidence="1">
    <location>
        <begin position="1"/>
        <end position="20"/>
    </location>
</feature>
<keyword evidence="2" id="KW-1185">Reference proteome</keyword>
<name>A0A1S3HU66_LINAN</name>
<dbReference type="GeneID" id="106181298"/>
<organism evidence="2 4">
    <name type="scientific">Lingula anatina</name>
    <name type="common">Brachiopod</name>
    <name type="synonym">Lingula unguis</name>
    <dbReference type="NCBI Taxonomy" id="7574"/>
    <lineage>
        <taxon>Eukaryota</taxon>
        <taxon>Metazoa</taxon>
        <taxon>Spiralia</taxon>
        <taxon>Lophotrochozoa</taxon>
        <taxon>Brachiopoda</taxon>
        <taxon>Linguliformea</taxon>
        <taxon>Lingulata</taxon>
        <taxon>Lingulida</taxon>
        <taxon>Linguloidea</taxon>
        <taxon>Lingulidae</taxon>
        <taxon>Lingula</taxon>
    </lineage>
</organism>
<evidence type="ECO:0000313" key="3">
    <source>
        <dbReference type="RefSeq" id="XP_013389567.1"/>
    </source>
</evidence>
<sequence length="158" mass="18053">MLSSFILTVIFTSLVCCTAGGVVEELHHIRSKRGLADYGNWCGAETTGKGLPCCTCDNTVDECRKCLKPKDSLDETCLRHDMCLCDKPPVGLVHMCYCEKQVYDAVGQDHICCEYGKWWQYFEKKHCLAYRKSMQLLFKAIPCWCDKKKELVLNFSKC</sequence>
<dbReference type="RefSeq" id="XP_013389568.1">
    <property type="nucleotide sequence ID" value="XM_013534114.1"/>
</dbReference>
<gene>
    <name evidence="3 4" type="primary">LOC106158211</name>
    <name evidence="5" type="synonym">LOC106181298</name>
</gene>
<keyword evidence="1" id="KW-0732">Signal</keyword>
<proteinExistence type="predicted"/>
<evidence type="ECO:0000256" key="1">
    <source>
        <dbReference type="SAM" id="SignalP"/>
    </source>
</evidence>
<feature type="chain" id="PRO_5014545760" evidence="1">
    <location>
        <begin position="21"/>
        <end position="158"/>
    </location>
</feature>
<accession>A0A1S3HU66</accession>
<dbReference type="RefSeq" id="XP_013421084.1">
    <property type="nucleotide sequence ID" value="XM_013565630.1"/>
</dbReference>
<dbReference type="GeneID" id="106158211"/>
<evidence type="ECO:0000313" key="5">
    <source>
        <dbReference type="RefSeq" id="XP_013421084.1"/>
    </source>
</evidence>
<dbReference type="Proteomes" id="UP000085678">
    <property type="component" value="Unplaced"/>
</dbReference>
<protein>
    <submittedName>
        <fullName evidence="3 4">Uncharacterized protein LOC106158211</fullName>
    </submittedName>
    <submittedName>
        <fullName evidence="5">Uncharacterized protein LOC106181298</fullName>
    </submittedName>
</protein>
<dbReference type="KEGG" id="lak:106181298"/>
<evidence type="ECO:0000313" key="4">
    <source>
        <dbReference type="RefSeq" id="XP_013389568.1"/>
    </source>
</evidence>
<dbReference type="OrthoDB" id="6317704at2759"/>
<dbReference type="KEGG" id="lak:106158211"/>
<dbReference type="AlphaFoldDB" id="A0A1S3HU66"/>